<evidence type="ECO:0000259" key="8">
    <source>
        <dbReference type="PROSITE" id="PS51981"/>
    </source>
</evidence>
<comment type="subcellular location">
    <subcellularLocation>
        <location evidence="1">Cytoplasm</location>
    </subcellularLocation>
</comment>
<dbReference type="eggNOG" id="ENOG502SDZ8">
    <property type="taxonomic scope" value="Eukaryota"/>
</dbReference>
<dbReference type="GO" id="GO:0005737">
    <property type="term" value="C:cytoplasm"/>
    <property type="evidence" value="ECO:0007669"/>
    <property type="project" value="UniProtKB-SubCell"/>
</dbReference>
<dbReference type="InterPro" id="IPR046439">
    <property type="entry name" value="ZF_RZ_dom"/>
</dbReference>
<feature type="region of interest" description="Disordered" evidence="7">
    <location>
        <begin position="131"/>
        <end position="158"/>
    </location>
</feature>
<dbReference type="OrthoDB" id="2423195at2759"/>
<gene>
    <name evidence="9" type="ORF">SARC_01756</name>
</gene>
<reference evidence="9 10" key="1">
    <citation type="submission" date="2011-02" db="EMBL/GenBank/DDBJ databases">
        <title>The Genome Sequence of Sphaeroforma arctica JP610.</title>
        <authorList>
            <consortium name="The Broad Institute Genome Sequencing Platform"/>
            <person name="Russ C."/>
            <person name="Cuomo C."/>
            <person name="Young S.K."/>
            <person name="Zeng Q."/>
            <person name="Gargeya S."/>
            <person name="Alvarado L."/>
            <person name="Berlin A."/>
            <person name="Chapman S.B."/>
            <person name="Chen Z."/>
            <person name="Freedman E."/>
            <person name="Gellesch M."/>
            <person name="Goldberg J."/>
            <person name="Griggs A."/>
            <person name="Gujja S."/>
            <person name="Heilman E."/>
            <person name="Heiman D."/>
            <person name="Howarth C."/>
            <person name="Mehta T."/>
            <person name="Neiman D."/>
            <person name="Pearson M."/>
            <person name="Roberts A."/>
            <person name="Saif S."/>
            <person name="Shea T."/>
            <person name="Shenoy N."/>
            <person name="Sisk P."/>
            <person name="Stolte C."/>
            <person name="Sykes S."/>
            <person name="White J."/>
            <person name="Yandava C."/>
            <person name="Burger G."/>
            <person name="Gray M.W."/>
            <person name="Holland P.W.H."/>
            <person name="King N."/>
            <person name="Lang F.B.F."/>
            <person name="Roger A.J."/>
            <person name="Ruiz-Trillo I."/>
            <person name="Haas B."/>
            <person name="Nusbaum C."/>
            <person name="Birren B."/>
        </authorList>
    </citation>
    <scope>NUCLEOTIDE SEQUENCE [LARGE SCALE GENOMIC DNA]</scope>
    <source>
        <strain evidence="9 10">JP610</strain>
    </source>
</reference>
<keyword evidence="4" id="KW-0863">Zinc-finger</keyword>
<evidence type="ECO:0000256" key="5">
    <source>
        <dbReference type="ARBA" id="ARBA00022833"/>
    </source>
</evidence>
<evidence type="ECO:0000256" key="7">
    <source>
        <dbReference type="SAM" id="MobiDB-lite"/>
    </source>
</evidence>
<dbReference type="GO" id="GO:0008270">
    <property type="term" value="F:zinc ion binding"/>
    <property type="evidence" value="ECO:0007669"/>
    <property type="project" value="UniProtKB-KW"/>
</dbReference>
<evidence type="ECO:0000313" key="10">
    <source>
        <dbReference type="Proteomes" id="UP000054560"/>
    </source>
</evidence>
<dbReference type="STRING" id="667725.A0A0L0GAS1"/>
<feature type="compositionally biased region" description="Basic and acidic residues" evidence="7">
    <location>
        <begin position="142"/>
        <end position="158"/>
    </location>
</feature>
<dbReference type="EMBL" id="KQ241668">
    <property type="protein sequence ID" value="KNC86097.1"/>
    <property type="molecule type" value="Genomic_DNA"/>
</dbReference>
<accession>A0A0L0GAS1</accession>
<name>A0A0L0GAS1_9EUKA</name>
<dbReference type="AlphaFoldDB" id="A0A0L0GAS1"/>
<evidence type="ECO:0000256" key="4">
    <source>
        <dbReference type="ARBA" id="ARBA00022771"/>
    </source>
</evidence>
<dbReference type="GO" id="GO:0002376">
    <property type="term" value="P:immune system process"/>
    <property type="evidence" value="ECO:0007669"/>
    <property type="project" value="UniProtKB-KW"/>
</dbReference>
<evidence type="ECO:0000313" key="9">
    <source>
        <dbReference type="EMBL" id="KNC86097.1"/>
    </source>
</evidence>
<proteinExistence type="predicted"/>
<dbReference type="RefSeq" id="XP_014159999.1">
    <property type="nucleotide sequence ID" value="XM_014304524.1"/>
</dbReference>
<keyword evidence="10" id="KW-1185">Reference proteome</keyword>
<organism evidence="9 10">
    <name type="scientific">Sphaeroforma arctica JP610</name>
    <dbReference type="NCBI Taxonomy" id="667725"/>
    <lineage>
        <taxon>Eukaryota</taxon>
        <taxon>Ichthyosporea</taxon>
        <taxon>Ichthyophonida</taxon>
        <taxon>Sphaeroforma</taxon>
    </lineage>
</organism>
<evidence type="ECO:0000256" key="6">
    <source>
        <dbReference type="ARBA" id="ARBA00022859"/>
    </source>
</evidence>
<keyword evidence="5" id="KW-0862">Zinc</keyword>
<evidence type="ECO:0000256" key="1">
    <source>
        <dbReference type="ARBA" id="ARBA00004496"/>
    </source>
</evidence>
<keyword evidence="3" id="KW-0479">Metal-binding</keyword>
<feature type="domain" description="RZ-type" evidence="8">
    <location>
        <begin position="371"/>
        <end position="451"/>
    </location>
</feature>
<dbReference type="PROSITE" id="PS51981">
    <property type="entry name" value="ZF_RZ"/>
    <property type="match status" value="1"/>
</dbReference>
<dbReference type="Pfam" id="PF20173">
    <property type="entry name" value="ZnF_RZ-type"/>
    <property type="match status" value="1"/>
</dbReference>
<evidence type="ECO:0000256" key="2">
    <source>
        <dbReference type="ARBA" id="ARBA00022490"/>
    </source>
</evidence>
<evidence type="ECO:0000256" key="3">
    <source>
        <dbReference type="ARBA" id="ARBA00022723"/>
    </source>
</evidence>
<dbReference type="Proteomes" id="UP000054560">
    <property type="component" value="Unassembled WGS sequence"/>
</dbReference>
<protein>
    <recommendedName>
        <fullName evidence="8">RZ-type domain-containing protein</fullName>
    </recommendedName>
</protein>
<sequence>MHQRIKLEETRMDKYFLKQAEQAGDVKALVLAPHQAIKQKRITRDLLRLGREVARLTACCHGDAPTRKVHELDHVYWQRSGNSIADADSACPPPSMSYQPIIECRLVEVRNLRLTLRWECALDDAALEVQRSESGAKPGKREKKDKTVKGRGGEKLATGEKEQKVVKSECEPAVSHLTRVLAVYGACLKALAAVQTMCIDGKVGIGPLWKKLSVERVLVHYTALVGIADAKPCKYPLLRPMHACGVVCILKASGSANLNPKSKPTVANKVAKSEVQAESKPGIVPEKNSDKRVREHCLEILAELQKALENADRCGCVGEPLDIVREEAASARWKGTFYEEVGKCRYSLSKVFYGEVGKYRYSLSEVFYGEVTLEEKKAIFQAMPADVGSGVNSFGGHWYTCRNGHAYTIGECGGAIETSRCPECHDVGGRSHQLDASNQAASIFLREVHGPAPQNAWRENAADHIRFVEEF</sequence>
<dbReference type="GeneID" id="25902260"/>
<keyword evidence="2" id="KW-0963">Cytoplasm</keyword>
<keyword evidence="6" id="KW-0391">Immunity</keyword>